<dbReference type="GO" id="GO:0006886">
    <property type="term" value="P:intracellular protein transport"/>
    <property type="evidence" value="ECO:0007669"/>
    <property type="project" value="InterPro"/>
</dbReference>
<comment type="subcellular location">
    <subcellularLocation>
        <location evidence="1">Membrane</location>
    </subcellularLocation>
</comment>
<dbReference type="GO" id="GO:0042147">
    <property type="term" value="P:retrograde transport, endosome to Golgi"/>
    <property type="evidence" value="ECO:0007669"/>
    <property type="project" value="TreeGrafter"/>
</dbReference>
<evidence type="ECO:0000256" key="1">
    <source>
        <dbReference type="ARBA" id="ARBA00004370"/>
    </source>
</evidence>
<keyword evidence="2" id="KW-0472">Membrane</keyword>
<dbReference type="PANTHER" id="PTHR22746:SF10">
    <property type="entry name" value="GUANINE NUCLEOTIDE EXCHANGE FACTOR SUBUNIT RIC1"/>
    <property type="match status" value="1"/>
</dbReference>
<dbReference type="Gene3D" id="2.130.10.10">
    <property type="entry name" value="YVTN repeat-like/Quinoprotein amine dehydrogenase"/>
    <property type="match status" value="1"/>
</dbReference>
<dbReference type="InterPro" id="IPR040096">
    <property type="entry name" value="Ric1"/>
</dbReference>
<dbReference type="InterPro" id="IPR036322">
    <property type="entry name" value="WD40_repeat_dom_sf"/>
</dbReference>
<dbReference type="GeneID" id="33555110"/>
<feature type="domain" description="RIC1 C-terminal alpha solenoid region" evidence="4">
    <location>
        <begin position="805"/>
        <end position="971"/>
    </location>
</feature>
<dbReference type="RefSeq" id="XP_021872154.1">
    <property type="nucleotide sequence ID" value="XM_022013302.1"/>
</dbReference>
<comment type="caution">
    <text evidence="5">The sequence shown here is derived from an EMBL/GenBank/DDBJ whole genome shotgun (WGS) entry which is preliminary data.</text>
</comment>
<sequence length="1004" mass="111090">MYWPTLATRALETPSTLNNEDILRIVPSRKGNFFATLTWNGLGIWDVRPTVLQTVLSRSLDSVERWGENTDVFWATDGRGLIVLTSTSHLLIYKLVSTSQPAYDQPASSSFITPGGPGEGDVLVGWKLEPVGTAFVMGKVTSVLPQPRHLHITLQHPGSILTVPWPIPSALLASPGTQFPPNPLDGDGEDQAECEIWDLTEGKDWIGESKDQLYATRLSLHRTPGLPGLYIMQLSNGQVCALYHSSQTSQSALPPHQASPALQQESPRSKFVGSRLWPIDISSRDGSVGLANDMPAGAESNTSGCVKSTHTAINTRFGIVAVGTSEGSVDLVSVPTYPAAPRMAQTLDIKLETKSRLDPGPVTSLNWTSDGYALAVGYEHGWAIWSVSGRLNGCSLLNDEEGVNPTEAFAYGVDSCFWAPGNLELFILAKALPEADTRLYALPFVKSATSTQHSPDNTLYAFLQMDDRVLAYRGADQPDQSVINPESDVWQPIKIPNAYISTNWPIRYTSISSDGKLIAVAGRRGLTHYSAASGRWKLFADEREEKEFIVRGGLLWFHHVLIAAVEVDKTFQIRLYSRDNDLSMSTVLHSQILPTAVTVMSLLDNSLLVYTADNTLYHFLILPTVDSIRLHLCGSISFAGILEAPTRVRALSWLIPQAQKELGDPADDLIVATIIFLVDGKLVLLRPRRAANDEVRYDMQVLADRIEAYWTHLHGIGTLENSLWGYDGKGMRVWLDALTIEATKLDSTKDAYESVKESIYIPHEFYPLSILMDKGIIIGVDYETSSRSLPFTLFKLQTGAHLFLPQFLRYHLSSQDLMSALAFATNYSRIKYFAHSLEILLHSVLEDEVETGSNILPLVIEFLDHFPESLDVVVGCARKIEVERWGMLFKTVGKPRDLFERCLDKQLLRTAAGYLLVLQNLEELDDVKDTVRLLRLAMASKEYGLCKEVLRFLHSIDETGQALRQAISDVEILPEMSSSPAVDAPLADQIDKLNITRSDGAIDN</sequence>
<keyword evidence="6" id="KW-1185">Reference proteome</keyword>
<feature type="region of interest" description="Disordered" evidence="3">
    <location>
        <begin position="250"/>
        <end position="269"/>
    </location>
</feature>
<evidence type="ECO:0000313" key="5">
    <source>
        <dbReference type="EMBL" id="ORX38232.1"/>
    </source>
</evidence>
<dbReference type="InterPro" id="IPR015943">
    <property type="entry name" value="WD40/YVTN_repeat-like_dom_sf"/>
</dbReference>
<dbReference type="PANTHER" id="PTHR22746">
    <property type="entry name" value="RAB6A-GEF COMPLEX PARTNER PROTEIN 1"/>
    <property type="match status" value="1"/>
</dbReference>
<organism evidence="5 6">
    <name type="scientific">Kockovaella imperatae</name>
    <dbReference type="NCBI Taxonomy" id="4999"/>
    <lineage>
        <taxon>Eukaryota</taxon>
        <taxon>Fungi</taxon>
        <taxon>Dikarya</taxon>
        <taxon>Basidiomycota</taxon>
        <taxon>Agaricomycotina</taxon>
        <taxon>Tremellomycetes</taxon>
        <taxon>Tremellales</taxon>
        <taxon>Cuniculitremaceae</taxon>
        <taxon>Kockovaella</taxon>
    </lineage>
</organism>
<dbReference type="SUPFAM" id="SSF50978">
    <property type="entry name" value="WD40 repeat-like"/>
    <property type="match status" value="1"/>
</dbReference>
<dbReference type="Pfam" id="PF25440">
    <property type="entry name" value="Beta-prop_RIC1_2nd"/>
    <property type="match status" value="1"/>
</dbReference>
<protein>
    <submittedName>
        <fullName evidence="5">RIC1-domain-containing protein</fullName>
    </submittedName>
</protein>
<reference evidence="5 6" key="1">
    <citation type="submission" date="2017-03" db="EMBL/GenBank/DDBJ databases">
        <title>Widespread Adenine N6-methylation of Active Genes in Fungi.</title>
        <authorList>
            <consortium name="DOE Joint Genome Institute"/>
            <person name="Mondo S.J."/>
            <person name="Dannebaum R.O."/>
            <person name="Kuo R.C."/>
            <person name="Louie K.B."/>
            <person name="Bewick A.J."/>
            <person name="Labutti K."/>
            <person name="Haridas S."/>
            <person name="Kuo A."/>
            <person name="Salamov A."/>
            <person name="Ahrendt S.R."/>
            <person name="Lau R."/>
            <person name="Bowen B.P."/>
            <person name="Lipzen A."/>
            <person name="Sullivan W."/>
            <person name="Andreopoulos W.B."/>
            <person name="Clum A."/>
            <person name="Lindquist E."/>
            <person name="Daum C."/>
            <person name="Northen T.R."/>
            <person name="Ramamoorthy G."/>
            <person name="Schmitz R.J."/>
            <person name="Gryganskyi A."/>
            <person name="Culley D."/>
            <person name="Magnuson J."/>
            <person name="James T.Y."/>
            <person name="O'Malley M.A."/>
            <person name="Stajich J.E."/>
            <person name="Spatafora J.W."/>
            <person name="Visel A."/>
            <person name="Grigoriev I.V."/>
        </authorList>
    </citation>
    <scope>NUCLEOTIDE SEQUENCE [LARGE SCALE GENOMIC DNA]</scope>
    <source>
        <strain evidence="5 6">NRRL Y-17943</strain>
    </source>
</reference>
<dbReference type="Proteomes" id="UP000193218">
    <property type="component" value="Unassembled WGS sequence"/>
</dbReference>
<dbReference type="Pfam" id="PF07064">
    <property type="entry name" value="RIC1"/>
    <property type="match status" value="1"/>
</dbReference>
<gene>
    <name evidence="5" type="ORF">BD324DRAFT_578084</name>
</gene>
<proteinExistence type="predicted"/>
<dbReference type="AlphaFoldDB" id="A0A1Y1UJS0"/>
<evidence type="ECO:0000256" key="3">
    <source>
        <dbReference type="SAM" id="MobiDB-lite"/>
    </source>
</evidence>
<accession>A0A1Y1UJS0</accession>
<dbReference type="GO" id="GO:0000139">
    <property type="term" value="C:Golgi membrane"/>
    <property type="evidence" value="ECO:0007669"/>
    <property type="project" value="TreeGrafter"/>
</dbReference>
<evidence type="ECO:0000256" key="2">
    <source>
        <dbReference type="ARBA" id="ARBA00023136"/>
    </source>
</evidence>
<dbReference type="GO" id="GO:0005829">
    <property type="term" value="C:cytosol"/>
    <property type="evidence" value="ECO:0007669"/>
    <property type="project" value="TreeGrafter"/>
</dbReference>
<evidence type="ECO:0000313" key="6">
    <source>
        <dbReference type="Proteomes" id="UP000193218"/>
    </source>
</evidence>
<dbReference type="EMBL" id="NBSH01000004">
    <property type="protein sequence ID" value="ORX38232.1"/>
    <property type="molecule type" value="Genomic_DNA"/>
</dbReference>
<dbReference type="InterPro" id="IPR009771">
    <property type="entry name" value="RIC1_C"/>
</dbReference>
<dbReference type="OrthoDB" id="67540at2759"/>
<evidence type="ECO:0000259" key="4">
    <source>
        <dbReference type="Pfam" id="PF07064"/>
    </source>
</evidence>
<dbReference type="FunCoup" id="A0A1Y1UJS0">
    <property type="interactions" value="112"/>
</dbReference>
<dbReference type="STRING" id="4999.A0A1Y1UJS0"/>
<dbReference type="GO" id="GO:0034066">
    <property type="term" value="C:Ric1-Rgp1 guanyl-nucleotide exchange factor complex"/>
    <property type="evidence" value="ECO:0007669"/>
    <property type="project" value="InterPro"/>
</dbReference>
<name>A0A1Y1UJS0_9TREE</name>
<dbReference type="InParanoid" id="A0A1Y1UJS0"/>